<reference evidence="2 3" key="1">
    <citation type="journal article" date="2019" name="Sci. Rep.">
        <title>Nanopore sequencing improves the draft genome of the human pathogenic amoeba Naegleria fowleri.</title>
        <authorList>
            <person name="Liechti N."/>
            <person name="Schurch N."/>
            <person name="Bruggmann R."/>
            <person name="Wittwer M."/>
        </authorList>
    </citation>
    <scope>NUCLEOTIDE SEQUENCE [LARGE SCALE GENOMIC DNA]</scope>
    <source>
        <strain evidence="2 3">ATCC 30894</strain>
    </source>
</reference>
<gene>
    <name evidence="2" type="ORF">FDP41_010428</name>
</gene>
<dbReference type="Proteomes" id="UP000444721">
    <property type="component" value="Unassembled WGS sequence"/>
</dbReference>
<dbReference type="InterPro" id="IPR011042">
    <property type="entry name" value="6-blade_b-propeller_TolB-like"/>
</dbReference>
<dbReference type="OrthoDB" id="5946853at2759"/>
<dbReference type="GeneID" id="68117643"/>
<dbReference type="Gene3D" id="2.120.10.30">
    <property type="entry name" value="TolB, C-terminal domain"/>
    <property type="match status" value="1"/>
</dbReference>
<protein>
    <submittedName>
        <fullName evidence="2">Uncharacterized protein</fullName>
    </submittedName>
</protein>
<accession>A0A6A5BYZ7</accession>
<dbReference type="InterPro" id="IPR001258">
    <property type="entry name" value="NHL_repeat"/>
</dbReference>
<keyword evidence="1" id="KW-0677">Repeat</keyword>
<dbReference type="RefSeq" id="XP_044568076.1">
    <property type="nucleotide sequence ID" value="XM_044700725.1"/>
</dbReference>
<evidence type="ECO:0000313" key="2">
    <source>
        <dbReference type="EMBL" id="KAF0983363.1"/>
    </source>
</evidence>
<dbReference type="VEuPathDB" id="AmoebaDB:NfTy_012090"/>
<dbReference type="AlphaFoldDB" id="A0A6A5BYZ7"/>
<evidence type="ECO:0000313" key="3">
    <source>
        <dbReference type="Proteomes" id="UP000444721"/>
    </source>
</evidence>
<dbReference type="Pfam" id="PF01436">
    <property type="entry name" value="NHL"/>
    <property type="match status" value="1"/>
</dbReference>
<sequence>MNFELIDTLDSSSIQENNAFQPCHITISYHHSCVLISHQHYNSIHVFDLDTKQFKLAIPWKCPKYLVIEENYRHDALILSCRILKEYFVYKCDLGKLLIRNASENEIMMNEENSYIWRSVPFFSANGVAISRACHQVFVCGSQDHTQCITILDLNSGTVVSTLNTQSCPVGITFGCSGNYLDELDYVEDLLFVSEIDSNDIIEVFEKNNNNSTTINDQMYKAKRLTFDRAIYNACELVFDKISKRLMVADSGNHQILVFDMLGRCIHEFGDVSQFKFPSGMVLNEQNGQVLICDKHNRRVLIFK</sequence>
<dbReference type="VEuPathDB" id="AmoebaDB:NF0067910"/>
<dbReference type="EMBL" id="VFQX01000006">
    <property type="protein sequence ID" value="KAF0983363.1"/>
    <property type="molecule type" value="Genomic_DNA"/>
</dbReference>
<evidence type="ECO:0000256" key="1">
    <source>
        <dbReference type="ARBA" id="ARBA00022737"/>
    </source>
</evidence>
<comment type="caution">
    <text evidence="2">The sequence shown here is derived from an EMBL/GenBank/DDBJ whole genome shotgun (WGS) entry which is preliminary data.</text>
</comment>
<name>A0A6A5BYZ7_NAEFO</name>
<organism evidence="2 3">
    <name type="scientific">Naegleria fowleri</name>
    <name type="common">Brain eating amoeba</name>
    <dbReference type="NCBI Taxonomy" id="5763"/>
    <lineage>
        <taxon>Eukaryota</taxon>
        <taxon>Discoba</taxon>
        <taxon>Heterolobosea</taxon>
        <taxon>Tetramitia</taxon>
        <taxon>Eutetramitia</taxon>
        <taxon>Vahlkampfiidae</taxon>
        <taxon>Naegleria</taxon>
    </lineage>
</organism>
<dbReference type="VEuPathDB" id="AmoebaDB:FDP41_010428"/>
<keyword evidence="3" id="KW-1185">Reference proteome</keyword>
<proteinExistence type="predicted"/>
<dbReference type="SUPFAM" id="SSF63825">
    <property type="entry name" value="YWTD domain"/>
    <property type="match status" value="1"/>
</dbReference>